<dbReference type="AlphaFoldDB" id="A0AAU1M4V0"/>
<dbReference type="PRINTS" id="PR00040">
    <property type="entry name" value="HTHMERR"/>
</dbReference>
<evidence type="ECO:0000313" key="4">
    <source>
        <dbReference type="EMBL" id="WTQ78329.1"/>
    </source>
</evidence>
<dbReference type="InterPro" id="IPR009061">
    <property type="entry name" value="DNA-bd_dom_put_sf"/>
</dbReference>
<dbReference type="GO" id="GO:0003700">
    <property type="term" value="F:DNA-binding transcription factor activity"/>
    <property type="evidence" value="ECO:0007669"/>
    <property type="project" value="InterPro"/>
</dbReference>
<dbReference type="InterPro" id="IPR047057">
    <property type="entry name" value="MerR_fam"/>
</dbReference>
<evidence type="ECO:0000256" key="1">
    <source>
        <dbReference type="ARBA" id="ARBA00023125"/>
    </source>
</evidence>
<dbReference type="PROSITE" id="PS50937">
    <property type="entry name" value="HTH_MERR_2"/>
    <property type="match status" value="1"/>
</dbReference>
<reference evidence="4" key="1">
    <citation type="submission" date="2022-10" db="EMBL/GenBank/DDBJ databases">
        <title>The complete genomes of actinobacterial strains from the NBC collection.</title>
        <authorList>
            <person name="Joergensen T.S."/>
            <person name="Alvarez Arevalo M."/>
            <person name="Sterndorff E.B."/>
            <person name="Faurdal D."/>
            <person name="Vuksanovic O."/>
            <person name="Mourched A.-S."/>
            <person name="Charusanti P."/>
            <person name="Shaw S."/>
            <person name="Blin K."/>
            <person name="Weber T."/>
        </authorList>
    </citation>
    <scope>NUCLEOTIDE SEQUENCE</scope>
    <source>
        <strain evidence="4">NBC_00148</strain>
    </source>
</reference>
<dbReference type="PANTHER" id="PTHR30204:SF97">
    <property type="entry name" value="MERR FAMILY REGULATORY PROTEIN"/>
    <property type="match status" value="1"/>
</dbReference>
<dbReference type="CDD" id="cd01282">
    <property type="entry name" value="HTH_MerR-like_sg3"/>
    <property type="match status" value="1"/>
</dbReference>
<feature type="region of interest" description="Disordered" evidence="2">
    <location>
        <begin position="107"/>
        <end position="147"/>
    </location>
</feature>
<dbReference type="PROSITE" id="PS00552">
    <property type="entry name" value="HTH_MERR_1"/>
    <property type="match status" value="1"/>
</dbReference>
<accession>A0AAU1M4V0</accession>
<organism evidence="4">
    <name type="scientific">Streptomyces sp. NBC_00148</name>
    <dbReference type="NCBI Taxonomy" id="2903626"/>
    <lineage>
        <taxon>Bacteria</taxon>
        <taxon>Bacillati</taxon>
        <taxon>Actinomycetota</taxon>
        <taxon>Actinomycetes</taxon>
        <taxon>Kitasatosporales</taxon>
        <taxon>Streptomycetaceae</taxon>
        <taxon>Streptomyces</taxon>
    </lineage>
</organism>
<evidence type="ECO:0000259" key="3">
    <source>
        <dbReference type="PROSITE" id="PS50937"/>
    </source>
</evidence>
<dbReference type="Pfam" id="PF13411">
    <property type="entry name" value="MerR_1"/>
    <property type="match status" value="1"/>
</dbReference>
<dbReference type="EMBL" id="CP108169">
    <property type="protein sequence ID" value="WTQ78329.1"/>
    <property type="molecule type" value="Genomic_DNA"/>
</dbReference>
<protein>
    <submittedName>
        <fullName evidence="4">MerR family transcriptional regulator</fullName>
    </submittedName>
</protein>
<dbReference type="GO" id="GO:0003677">
    <property type="term" value="F:DNA binding"/>
    <property type="evidence" value="ECO:0007669"/>
    <property type="project" value="UniProtKB-KW"/>
</dbReference>
<evidence type="ECO:0000256" key="2">
    <source>
        <dbReference type="SAM" id="MobiDB-lite"/>
    </source>
</evidence>
<dbReference type="Gene3D" id="1.10.1660.10">
    <property type="match status" value="1"/>
</dbReference>
<dbReference type="InterPro" id="IPR000551">
    <property type="entry name" value="MerR-type_HTH_dom"/>
</dbReference>
<proteinExistence type="predicted"/>
<keyword evidence="1" id="KW-0238">DNA-binding</keyword>
<name>A0AAU1M4V0_9ACTN</name>
<sequence>MRIGELARRTGVTTRALRYYEEQNLLTAERSGSGQRHYAETAVERIHLIRQLYAAGLSSKAIAELTPCVIEGRATPELLQRLAVERNQLDRRIADLTHTRDRLDSVIDGASSNLHTGAPCPRDANAETRTDSYRLAGTQPRPEAAAG</sequence>
<dbReference type="SUPFAM" id="SSF46955">
    <property type="entry name" value="Putative DNA-binding domain"/>
    <property type="match status" value="1"/>
</dbReference>
<feature type="domain" description="HTH merR-type" evidence="3">
    <location>
        <begin position="1"/>
        <end position="68"/>
    </location>
</feature>
<dbReference type="PANTHER" id="PTHR30204">
    <property type="entry name" value="REDOX-CYCLING DRUG-SENSING TRANSCRIPTIONAL ACTIVATOR SOXR"/>
    <property type="match status" value="1"/>
</dbReference>
<gene>
    <name evidence="4" type="ORF">OG222_36640</name>
</gene>
<dbReference type="SMART" id="SM00422">
    <property type="entry name" value="HTH_MERR"/>
    <property type="match status" value="1"/>
</dbReference>